<gene>
    <name evidence="1" type="ORF">M9Y10_034303</name>
</gene>
<protein>
    <recommendedName>
        <fullName evidence="3">Ankyrin repeat protein</fullName>
    </recommendedName>
</protein>
<evidence type="ECO:0000313" key="2">
    <source>
        <dbReference type="Proteomes" id="UP001470230"/>
    </source>
</evidence>
<dbReference type="Gene3D" id="1.25.40.20">
    <property type="entry name" value="Ankyrin repeat-containing domain"/>
    <property type="match status" value="1"/>
</dbReference>
<sequence>MCHFFGIIKIMNDESPLFLAIIKDQVDEVTDLTANYELIDKGIPIQTGSAILHSKPSPLSVSCFYGSTESFRYLLNSGASIEHEDLNKI</sequence>
<dbReference type="EMBL" id="JAPFFF010000005">
    <property type="protein sequence ID" value="KAK8889553.1"/>
    <property type="molecule type" value="Genomic_DNA"/>
</dbReference>
<reference evidence="1 2" key="1">
    <citation type="submission" date="2024-04" db="EMBL/GenBank/DDBJ databases">
        <title>Tritrichomonas musculus Genome.</title>
        <authorList>
            <person name="Alves-Ferreira E."/>
            <person name="Grigg M."/>
            <person name="Lorenzi H."/>
            <person name="Galac M."/>
        </authorList>
    </citation>
    <scope>NUCLEOTIDE SEQUENCE [LARGE SCALE GENOMIC DNA]</scope>
    <source>
        <strain evidence="1 2">EAF2021</strain>
    </source>
</reference>
<evidence type="ECO:0000313" key="1">
    <source>
        <dbReference type="EMBL" id="KAK8889553.1"/>
    </source>
</evidence>
<accession>A0ABR2KEJ1</accession>
<dbReference type="SUPFAM" id="SSF48403">
    <property type="entry name" value="Ankyrin repeat"/>
    <property type="match status" value="1"/>
</dbReference>
<proteinExistence type="predicted"/>
<dbReference type="Proteomes" id="UP001470230">
    <property type="component" value="Unassembled WGS sequence"/>
</dbReference>
<keyword evidence="2" id="KW-1185">Reference proteome</keyword>
<organism evidence="1 2">
    <name type="scientific">Tritrichomonas musculus</name>
    <dbReference type="NCBI Taxonomy" id="1915356"/>
    <lineage>
        <taxon>Eukaryota</taxon>
        <taxon>Metamonada</taxon>
        <taxon>Parabasalia</taxon>
        <taxon>Tritrichomonadida</taxon>
        <taxon>Tritrichomonadidae</taxon>
        <taxon>Tritrichomonas</taxon>
    </lineage>
</organism>
<dbReference type="InterPro" id="IPR036770">
    <property type="entry name" value="Ankyrin_rpt-contain_sf"/>
</dbReference>
<name>A0ABR2KEJ1_9EUKA</name>
<comment type="caution">
    <text evidence="1">The sequence shown here is derived from an EMBL/GenBank/DDBJ whole genome shotgun (WGS) entry which is preliminary data.</text>
</comment>
<evidence type="ECO:0008006" key="3">
    <source>
        <dbReference type="Google" id="ProtNLM"/>
    </source>
</evidence>